<dbReference type="EMBL" id="JAEPRD010000037">
    <property type="protein sequence ID" value="KAG2205440.1"/>
    <property type="molecule type" value="Genomic_DNA"/>
</dbReference>
<dbReference type="InterPro" id="IPR036612">
    <property type="entry name" value="KH_dom_type_1_sf"/>
</dbReference>
<evidence type="ECO:0000313" key="4">
    <source>
        <dbReference type="Proteomes" id="UP000603453"/>
    </source>
</evidence>
<proteinExistence type="predicted"/>
<dbReference type="PROSITE" id="PS50084">
    <property type="entry name" value="KH_TYPE_1"/>
    <property type="match status" value="1"/>
</dbReference>
<sequence length="228" mass="25917">MNLATLEQLSKGYTLSVPNLRVLLPRNHAGAIIGPKGQCIRQIQESHNVLIQLCQVEGTSWGRILNIKGSPTQLSHAWYDCVQLLVAGFQQYYETHGLYANFLLPTELVELLLLEGHLEDMAMSSKTRIYVKYNHLMRSTERIVQIQTAGTDTSSLKCFERAVYHLAELVEQNITISLSMPGTVFYTANLTDDITRYLQRDERDTLFDYTEKVESAMKDNNTNNIDQA</sequence>
<evidence type="ECO:0000259" key="2">
    <source>
        <dbReference type="SMART" id="SM00322"/>
    </source>
</evidence>
<dbReference type="SUPFAM" id="SSF54791">
    <property type="entry name" value="Eukaryotic type KH-domain (KH-domain type I)"/>
    <property type="match status" value="1"/>
</dbReference>
<dbReference type="InterPro" id="IPR004087">
    <property type="entry name" value="KH_dom"/>
</dbReference>
<dbReference type="OrthoDB" id="2367755at2759"/>
<dbReference type="InterPro" id="IPR004088">
    <property type="entry name" value="KH_dom_type_1"/>
</dbReference>
<evidence type="ECO:0000313" key="3">
    <source>
        <dbReference type="EMBL" id="KAG2205440.1"/>
    </source>
</evidence>
<comment type="caution">
    <text evidence="3">The sequence shown here is derived from an EMBL/GenBank/DDBJ whole genome shotgun (WGS) entry which is preliminary data.</text>
</comment>
<dbReference type="Pfam" id="PF00013">
    <property type="entry name" value="KH_1"/>
    <property type="match status" value="1"/>
</dbReference>
<dbReference type="Gene3D" id="3.30.1370.10">
    <property type="entry name" value="K Homology domain, type 1"/>
    <property type="match status" value="1"/>
</dbReference>
<organism evidence="3 4">
    <name type="scientific">Mucor saturninus</name>
    <dbReference type="NCBI Taxonomy" id="64648"/>
    <lineage>
        <taxon>Eukaryota</taxon>
        <taxon>Fungi</taxon>
        <taxon>Fungi incertae sedis</taxon>
        <taxon>Mucoromycota</taxon>
        <taxon>Mucoromycotina</taxon>
        <taxon>Mucoromycetes</taxon>
        <taxon>Mucorales</taxon>
        <taxon>Mucorineae</taxon>
        <taxon>Mucoraceae</taxon>
        <taxon>Mucor</taxon>
    </lineage>
</organism>
<feature type="domain" description="K Homology" evidence="2">
    <location>
        <begin position="16"/>
        <end position="86"/>
    </location>
</feature>
<reference evidence="3" key="1">
    <citation type="submission" date="2020-12" db="EMBL/GenBank/DDBJ databases">
        <title>Metabolic potential, ecology and presence of endohyphal bacteria is reflected in genomic diversity of Mucoromycotina.</title>
        <authorList>
            <person name="Muszewska A."/>
            <person name="Okrasinska A."/>
            <person name="Steczkiewicz K."/>
            <person name="Drgas O."/>
            <person name="Orlowska M."/>
            <person name="Perlinska-Lenart U."/>
            <person name="Aleksandrzak-Piekarczyk T."/>
            <person name="Szatraj K."/>
            <person name="Zielenkiewicz U."/>
            <person name="Pilsyk S."/>
            <person name="Malc E."/>
            <person name="Mieczkowski P."/>
            <person name="Kruszewska J.S."/>
            <person name="Biernat P."/>
            <person name="Pawlowska J."/>
        </authorList>
    </citation>
    <scope>NUCLEOTIDE SEQUENCE</scope>
    <source>
        <strain evidence="3">WA0000017839</strain>
    </source>
</reference>
<gene>
    <name evidence="3" type="ORF">INT47_007225</name>
</gene>
<dbReference type="AlphaFoldDB" id="A0A8H7R861"/>
<protein>
    <recommendedName>
        <fullName evidence="2">K Homology domain-containing protein</fullName>
    </recommendedName>
</protein>
<keyword evidence="1" id="KW-0694">RNA-binding</keyword>
<dbReference type="SMART" id="SM00322">
    <property type="entry name" value="KH"/>
    <property type="match status" value="1"/>
</dbReference>
<dbReference type="GO" id="GO:0003723">
    <property type="term" value="F:RNA binding"/>
    <property type="evidence" value="ECO:0007669"/>
    <property type="project" value="UniProtKB-UniRule"/>
</dbReference>
<keyword evidence="4" id="KW-1185">Reference proteome</keyword>
<evidence type="ECO:0000256" key="1">
    <source>
        <dbReference type="PROSITE-ProRule" id="PRU00117"/>
    </source>
</evidence>
<dbReference type="CDD" id="cd00105">
    <property type="entry name" value="KH-I"/>
    <property type="match status" value="1"/>
</dbReference>
<accession>A0A8H7R861</accession>
<dbReference type="Proteomes" id="UP000603453">
    <property type="component" value="Unassembled WGS sequence"/>
</dbReference>
<name>A0A8H7R861_9FUNG</name>